<organism evidence="1 2">
    <name type="scientific">Mycetomoellerius zeteki</name>
    <dbReference type="NCBI Taxonomy" id="64791"/>
    <lineage>
        <taxon>Eukaryota</taxon>
        <taxon>Metazoa</taxon>
        <taxon>Ecdysozoa</taxon>
        <taxon>Arthropoda</taxon>
        <taxon>Hexapoda</taxon>
        <taxon>Insecta</taxon>
        <taxon>Pterygota</taxon>
        <taxon>Neoptera</taxon>
        <taxon>Endopterygota</taxon>
        <taxon>Hymenoptera</taxon>
        <taxon>Apocrita</taxon>
        <taxon>Aculeata</taxon>
        <taxon>Formicoidea</taxon>
        <taxon>Formicidae</taxon>
        <taxon>Myrmicinae</taxon>
        <taxon>Mycetomoellerius</taxon>
    </lineage>
</organism>
<evidence type="ECO:0000313" key="2">
    <source>
        <dbReference type="Proteomes" id="UP000075809"/>
    </source>
</evidence>
<name>A0A151WL87_9HYME</name>
<proteinExistence type="predicted"/>
<sequence length="227" mass="26862">MELNLQQRVCIKFCVKNGFNGAKTLEMLGNCFGSDALKKTIVYEWHERFRSGRESVEDDERSGRPSISKTDENINKVREMLINNRKLTIRELNKEYYLGVIRRLREAIRQKRKDLWANNSWILHHDNALSHSAIIIREFLTKNETNTIQQPSNSPDMTPCDFFLFDRVKKPLRGTRFNRRMEKSKTALMAISTIEFQKCFESWIKRWHKCVAVDGEYFEGDNITFDE</sequence>
<dbReference type="STRING" id="64791.A0A151WL87"/>
<dbReference type="PANTHER" id="PTHR46060">
    <property type="entry name" value="MARINER MOS1 TRANSPOSASE-LIKE PROTEIN"/>
    <property type="match status" value="1"/>
</dbReference>
<dbReference type="GO" id="GO:0003676">
    <property type="term" value="F:nucleic acid binding"/>
    <property type="evidence" value="ECO:0007669"/>
    <property type="project" value="InterPro"/>
</dbReference>
<dbReference type="InterPro" id="IPR036397">
    <property type="entry name" value="RNaseH_sf"/>
</dbReference>
<keyword evidence="2" id="KW-1185">Reference proteome</keyword>
<dbReference type="PANTHER" id="PTHR46060:SF1">
    <property type="entry name" value="MARINER MOS1 TRANSPOSASE-LIKE PROTEIN"/>
    <property type="match status" value="1"/>
</dbReference>
<dbReference type="InterPro" id="IPR052709">
    <property type="entry name" value="Transposase-MT_Hybrid"/>
</dbReference>
<dbReference type="Gene3D" id="3.30.420.10">
    <property type="entry name" value="Ribonuclease H-like superfamily/Ribonuclease H"/>
    <property type="match status" value="1"/>
</dbReference>
<accession>A0A151WL87</accession>
<gene>
    <name evidence="1" type="ORF">ALC60_12370</name>
</gene>
<dbReference type="Proteomes" id="UP000075809">
    <property type="component" value="Unassembled WGS sequence"/>
</dbReference>
<protein>
    <submittedName>
        <fullName evidence="1">Uncharacterized protein</fullName>
    </submittedName>
</protein>
<dbReference type="AlphaFoldDB" id="A0A151WL87"/>
<reference evidence="1 2" key="1">
    <citation type="submission" date="2015-09" db="EMBL/GenBank/DDBJ databases">
        <title>Trachymyrmex zeteki WGS genome.</title>
        <authorList>
            <person name="Nygaard S."/>
            <person name="Hu H."/>
            <person name="Boomsma J."/>
            <person name="Zhang G."/>
        </authorList>
    </citation>
    <scope>NUCLEOTIDE SEQUENCE [LARGE SCALE GENOMIC DNA]</scope>
    <source>
        <strain evidence="1">Tzet28-1</strain>
        <tissue evidence="1">Whole body</tissue>
    </source>
</reference>
<dbReference type="EMBL" id="KQ982975">
    <property type="protein sequence ID" value="KYQ48580.1"/>
    <property type="molecule type" value="Genomic_DNA"/>
</dbReference>
<evidence type="ECO:0000313" key="1">
    <source>
        <dbReference type="EMBL" id="KYQ48580.1"/>
    </source>
</evidence>
<dbReference type="Gene3D" id="1.10.10.1450">
    <property type="match status" value="1"/>
</dbReference>